<reference evidence="6" key="1">
    <citation type="journal article" date="2015" name="PLoS ONE">
        <title>Comprehensive Evaluation of Toxoplasma gondii VEG and Neospora caninum LIV Genomes with Tachyzoite Stage Transcriptome and Proteome Defines Novel Transcript Features.</title>
        <authorList>
            <person name="Ramaprasad A."/>
            <person name="Mourier T."/>
            <person name="Naeem R."/>
            <person name="Malas T.B."/>
            <person name="Moussa E."/>
            <person name="Panigrahi A."/>
            <person name="Vermont S.J."/>
            <person name="Otto T.D."/>
            <person name="Wastling J."/>
            <person name="Pain A."/>
        </authorList>
    </citation>
    <scope>NUCLEOTIDE SEQUENCE</scope>
    <source>
        <strain evidence="6">Liverpool</strain>
    </source>
</reference>
<evidence type="ECO:0000256" key="2">
    <source>
        <dbReference type="ARBA" id="ARBA00022980"/>
    </source>
</evidence>
<evidence type="ECO:0000256" key="1">
    <source>
        <dbReference type="ARBA" id="ARBA00007320"/>
    </source>
</evidence>
<protein>
    <submittedName>
        <fullName evidence="6">Ribosomal protein L15, putative</fullName>
    </submittedName>
</protein>
<organism evidence="6">
    <name type="scientific">Neospora caninum (strain Liverpool)</name>
    <dbReference type="NCBI Taxonomy" id="572307"/>
    <lineage>
        <taxon>Eukaryota</taxon>
        <taxon>Sar</taxon>
        <taxon>Alveolata</taxon>
        <taxon>Apicomplexa</taxon>
        <taxon>Conoidasida</taxon>
        <taxon>Coccidia</taxon>
        <taxon>Eucoccidiorida</taxon>
        <taxon>Eimeriorina</taxon>
        <taxon>Sarcocystidae</taxon>
        <taxon>Neospora</taxon>
    </lineage>
</organism>
<feature type="compositionally biased region" description="Basic and acidic residues" evidence="4">
    <location>
        <begin position="297"/>
        <end position="320"/>
    </location>
</feature>
<dbReference type="SUPFAM" id="SSF52080">
    <property type="entry name" value="Ribosomal proteins L15p and L18e"/>
    <property type="match status" value="1"/>
</dbReference>
<dbReference type="PANTHER" id="PTHR12934:SF11">
    <property type="entry name" value="LARGE RIBOSOMAL SUBUNIT PROTEIN UL15M"/>
    <property type="match status" value="1"/>
</dbReference>
<sequence>MGQVGANPRFITGLSRRTTRGKSVTNSSVSAASEPCSASCAHRRCLCSRTLAVRGAPSSSPVLGGSRQLAALGPRPLFSFSLCSFASFARRFALFSLKRQSPGLSTVSRRSPLPSPVRSISQLHYRLRSSTPYCAVNLQNASFPSFPRSVWCSLPSLPASRGSSACAPPSVASRLRRSLRRITAAPRASEGVAPYGSLSARGICTSRKTSASSSSSAPSVSSFSSNGYARAVPPVCVSLSSSPSSPLSTSASCHLHAPPNGSTALGLAATRRSSPFSPLVPFFVLSQPRLVPGGPAAERDGDGMREKGEPGGAQERHREGIGSGNRGEADGEVHALRVTREQFHDGSRGLFRPHPFNRRFARVRKPVFPIEARNLRLMYKRKSKRRRGRGDKSNAKGIRWKHVHQQAGRYKGPRSRTFEGGKLPLYRRIPKWPDAWLARQRKVLEPLNLAKLRTFIESGRLDTRFTITQRHLHDSRCVKVKNGVRLFNVNDYPFPYKVSIEVAGADQSSIDAIRRVGGEVIIVYRNPLNLRAHIKPYKFEVLPKTARPNLEMVHYLEKMRARGCVVKYVKPQWLIDEEKSLKTELAEFEAEALIAKGQAIERGDPDLRESVDDLQQRLLKRFRLRETLAAELLRQQEAREKEENEDETRE</sequence>
<comment type="similarity">
    <text evidence="1">Belongs to the universal ribosomal protein uL15 family.</text>
</comment>
<dbReference type="InterPro" id="IPR036227">
    <property type="entry name" value="Ribosomal_uL15/eL18_sf"/>
</dbReference>
<dbReference type="EMBL" id="LN714477">
    <property type="protein sequence ID" value="CEL64950.1"/>
    <property type="molecule type" value="Genomic_DNA"/>
</dbReference>
<evidence type="ECO:0000259" key="5">
    <source>
        <dbReference type="Pfam" id="PF00828"/>
    </source>
</evidence>
<feature type="region of interest" description="Disordered" evidence="4">
    <location>
        <begin position="291"/>
        <end position="329"/>
    </location>
</feature>
<dbReference type="InterPro" id="IPR021131">
    <property type="entry name" value="Ribosomal_uL15/eL18"/>
</dbReference>
<dbReference type="PANTHER" id="PTHR12934">
    <property type="entry name" value="50S RIBOSOMAL PROTEIN L15"/>
    <property type="match status" value="1"/>
</dbReference>
<feature type="domain" description="Large ribosomal subunit protein uL15/eL18" evidence="5">
    <location>
        <begin position="446"/>
        <end position="520"/>
    </location>
</feature>
<keyword evidence="3" id="KW-0687">Ribonucleoprotein</keyword>
<feature type="region of interest" description="Disordered" evidence="4">
    <location>
        <begin position="1"/>
        <end position="27"/>
    </location>
</feature>
<dbReference type="Pfam" id="PF00828">
    <property type="entry name" value="Ribosomal_L27A"/>
    <property type="match status" value="1"/>
</dbReference>
<keyword evidence="2 6" id="KW-0689">Ribosomal protein</keyword>
<evidence type="ECO:0000256" key="4">
    <source>
        <dbReference type="SAM" id="MobiDB-lite"/>
    </source>
</evidence>
<dbReference type="AlphaFoldDB" id="A0A0F7U8M4"/>
<dbReference type="GO" id="GO:0005762">
    <property type="term" value="C:mitochondrial large ribosomal subunit"/>
    <property type="evidence" value="ECO:0007669"/>
    <property type="project" value="TreeGrafter"/>
</dbReference>
<dbReference type="InterPro" id="IPR005749">
    <property type="entry name" value="Ribosomal_uL15_bac-type"/>
</dbReference>
<dbReference type="HAMAP" id="MF_01341">
    <property type="entry name" value="Ribosomal_uL15"/>
    <property type="match status" value="1"/>
</dbReference>
<gene>
    <name evidence="6" type="ORF">BN1204_008150</name>
</gene>
<dbReference type="GO" id="GO:0006412">
    <property type="term" value="P:translation"/>
    <property type="evidence" value="ECO:0007669"/>
    <property type="project" value="InterPro"/>
</dbReference>
<accession>A0A0F7U8M4</accession>
<dbReference type="InterPro" id="IPR030878">
    <property type="entry name" value="Ribosomal_uL15"/>
</dbReference>
<dbReference type="GO" id="GO:0003735">
    <property type="term" value="F:structural constituent of ribosome"/>
    <property type="evidence" value="ECO:0007669"/>
    <property type="project" value="InterPro"/>
</dbReference>
<name>A0A0F7U8M4_NEOCL</name>
<evidence type="ECO:0000256" key="3">
    <source>
        <dbReference type="ARBA" id="ARBA00023274"/>
    </source>
</evidence>
<proteinExistence type="inferred from homology"/>
<evidence type="ECO:0000313" key="6">
    <source>
        <dbReference type="EMBL" id="CEL64950.1"/>
    </source>
</evidence>